<feature type="region of interest" description="Disordered" evidence="11">
    <location>
        <begin position="415"/>
        <end position="522"/>
    </location>
</feature>
<dbReference type="SMART" id="SM01381">
    <property type="entry name" value="7TM_GPCR_Srsx"/>
    <property type="match status" value="1"/>
</dbReference>
<evidence type="ECO:0000256" key="12">
    <source>
        <dbReference type="SAM" id="Phobius"/>
    </source>
</evidence>
<dbReference type="PRINTS" id="PR00243">
    <property type="entry name" value="MUSCARINICR"/>
</dbReference>
<keyword evidence="9 10" id="KW-0807">Transducer</keyword>
<dbReference type="Pfam" id="PF00001">
    <property type="entry name" value="7tm_1"/>
    <property type="match status" value="2"/>
</dbReference>
<evidence type="ECO:0000256" key="6">
    <source>
        <dbReference type="ARBA" id="ARBA00023136"/>
    </source>
</evidence>
<keyword evidence="6 12" id="KW-0472">Membrane</keyword>
<comment type="subcellular location">
    <subcellularLocation>
        <location evidence="1">Cell membrane</location>
        <topology evidence="1">Multi-pass membrane protein</topology>
    </subcellularLocation>
</comment>
<feature type="transmembrane region" description="Helical" evidence="12">
    <location>
        <begin position="47"/>
        <end position="75"/>
    </location>
</feature>
<evidence type="ECO:0000256" key="5">
    <source>
        <dbReference type="ARBA" id="ARBA00023040"/>
    </source>
</evidence>
<comment type="caution">
    <text evidence="14">The sequence shown here is derived from an EMBL/GenBank/DDBJ whole genome shotgun (WGS) entry which is preliminary data.</text>
</comment>
<comment type="similarity">
    <text evidence="10">Belongs to the G-protein coupled receptor 1 family.</text>
</comment>
<evidence type="ECO:0000256" key="7">
    <source>
        <dbReference type="ARBA" id="ARBA00023157"/>
    </source>
</evidence>
<dbReference type="FunFam" id="1.20.1070.10:FF:000365">
    <property type="entry name" value="Muscarinic acetylcholine receptor gar-2"/>
    <property type="match status" value="1"/>
</dbReference>
<dbReference type="AlphaFoldDB" id="A0A7I8VZZ7"/>
<evidence type="ECO:0000256" key="4">
    <source>
        <dbReference type="ARBA" id="ARBA00022989"/>
    </source>
</evidence>
<evidence type="ECO:0000259" key="13">
    <source>
        <dbReference type="PROSITE" id="PS50262"/>
    </source>
</evidence>
<keyword evidence="7" id="KW-1015">Disulfide bond</keyword>
<dbReference type="PROSITE" id="PS50262">
    <property type="entry name" value="G_PROTEIN_RECEP_F1_2"/>
    <property type="match status" value="1"/>
</dbReference>
<dbReference type="GO" id="GO:0007197">
    <property type="term" value="P:adenylate cyclase-inhibiting G protein-coupled acetylcholine receptor signaling pathway"/>
    <property type="evidence" value="ECO:0007669"/>
    <property type="project" value="TreeGrafter"/>
</dbReference>
<evidence type="ECO:0000256" key="8">
    <source>
        <dbReference type="ARBA" id="ARBA00023170"/>
    </source>
</evidence>
<feature type="region of interest" description="Disordered" evidence="11">
    <location>
        <begin position="290"/>
        <end position="382"/>
    </location>
</feature>
<gene>
    <name evidence="14" type="ORF">DGYR_LOCUS8235</name>
</gene>
<dbReference type="PANTHER" id="PTHR24247:SF191">
    <property type="entry name" value="MUSCARINIC ACETYLCHOLINE RECEPTOR, B-TYPE, ISOFORM A"/>
    <property type="match status" value="1"/>
</dbReference>
<dbReference type="GO" id="GO:0005886">
    <property type="term" value="C:plasma membrane"/>
    <property type="evidence" value="ECO:0007669"/>
    <property type="project" value="UniProtKB-SubCell"/>
</dbReference>
<proteinExistence type="inferred from homology"/>
<feature type="compositionally biased region" description="Basic residues" evidence="11">
    <location>
        <begin position="487"/>
        <end position="516"/>
    </location>
</feature>
<dbReference type="GO" id="GO:0045202">
    <property type="term" value="C:synapse"/>
    <property type="evidence" value="ECO:0007669"/>
    <property type="project" value="TreeGrafter"/>
</dbReference>
<feature type="transmembrane region" description="Helical" evidence="12">
    <location>
        <begin position="564"/>
        <end position="583"/>
    </location>
</feature>
<evidence type="ECO:0000256" key="2">
    <source>
        <dbReference type="ARBA" id="ARBA00022475"/>
    </source>
</evidence>
<accession>A0A7I8VZZ7</accession>
<dbReference type="Proteomes" id="UP000549394">
    <property type="component" value="Unassembled WGS sequence"/>
</dbReference>
<keyword evidence="15" id="KW-1185">Reference proteome</keyword>
<evidence type="ECO:0000256" key="11">
    <source>
        <dbReference type="SAM" id="MobiDB-lite"/>
    </source>
</evidence>
<dbReference type="InterPro" id="IPR000276">
    <property type="entry name" value="GPCR_Rhodpsn"/>
</dbReference>
<dbReference type="OrthoDB" id="10071887at2759"/>
<name>A0A7I8VZZ7_9ANNE</name>
<protein>
    <recommendedName>
        <fullName evidence="13">G-protein coupled receptors family 1 profile domain-containing protein</fullName>
    </recommendedName>
</protein>
<feature type="domain" description="G-protein coupled receptors family 1 profile" evidence="13">
    <location>
        <begin position="67"/>
        <end position="580"/>
    </location>
</feature>
<feature type="compositionally biased region" description="Low complexity" evidence="11">
    <location>
        <begin position="463"/>
        <end position="478"/>
    </location>
</feature>
<evidence type="ECO:0000256" key="10">
    <source>
        <dbReference type="RuleBase" id="RU000688"/>
    </source>
</evidence>
<feature type="transmembrane region" description="Helical" evidence="12">
    <location>
        <begin position="526"/>
        <end position="544"/>
    </location>
</feature>
<dbReference type="Gene3D" id="1.20.1070.10">
    <property type="entry name" value="Rhodopsin 7-helix transmembrane proteins"/>
    <property type="match status" value="2"/>
</dbReference>
<sequence>MLVVNDSFWNYTYPNVTQWPINDTDSNNVTQIINVTAAYDRQNPYSIWQIILLGLLAGGTSLVTIFGNLIVVLSFIIERSIRQPTNYFIFSLSISDLLIGTFSMPMYTIYLLMGKNWRLGVVMCDLWLSVDYSVCLASIYTVFFITIDRFCSVRIPAKYRSWRTERKVTAMIAITWIIPVTVFFTSIIGWQYFVGKRTVPERECYVQFLNEGYFNVILTIGYFWVTLIVMCALYTGIYKVALDLQRKSEAKHKKMTSLVSMAGQTMTKIGIGMSKNTDITTLVPNASASSKVRQTSFSKGKSEEDEKSSSLGLPSDTDNDPSSSDRRSPKEKKKKKKEGDALKKKKSAKKHSKTNSINHLPPPPKGSVVPVSPPVLPPTVNITDENHESQLLLSSNAERPNSFKDDVRLLKDCPAEEDESPVWKPRSTKKEFNNASTMTSPTVKISEPPKLLHVEKESTQRPSTISSFSMSSAQSCSSAGLREDRPRRKFGSKLPLRKAMKSLSTRQRRSSRRQNKSKSENRARKALRTITFILGAFVVCWTPWHVLSMIMSFGGPVNDTLYDISYWLCYLNSPINPFCYALANQQFKRTFARILKFDWHRS</sequence>
<keyword evidence="8 10" id="KW-0675">Receptor</keyword>
<dbReference type="PANTHER" id="PTHR24247">
    <property type="entry name" value="5-HYDROXYTRYPTAMINE RECEPTOR"/>
    <property type="match status" value="1"/>
</dbReference>
<feature type="transmembrane region" description="Helical" evidence="12">
    <location>
        <begin position="213"/>
        <end position="237"/>
    </location>
</feature>
<organism evidence="14 15">
    <name type="scientific">Dimorphilus gyrociliatus</name>
    <dbReference type="NCBI Taxonomy" id="2664684"/>
    <lineage>
        <taxon>Eukaryota</taxon>
        <taxon>Metazoa</taxon>
        <taxon>Spiralia</taxon>
        <taxon>Lophotrochozoa</taxon>
        <taxon>Annelida</taxon>
        <taxon>Polychaeta</taxon>
        <taxon>Polychaeta incertae sedis</taxon>
        <taxon>Dinophilidae</taxon>
        <taxon>Dimorphilus</taxon>
    </lineage>
</organism>
<dbReference type="EMBL" id="CAJFCJ010000012">
    <property type="protein sequence ID" value="CAD5120095.1"/>
    <property type="molecule type" value="Genomic_DNA"/>
</dbReference>
<evidence type="ECO:0000313" key="14">
    <source>
        <dbReference type="EMBL" id="CAD5120095.1"/>
    </source>
</evidence>
<reference evidence="14 15" key="1">
    <citation type="submission" date="2020-08" db="EMBL/GenBank/DDBJ databases">
        <authorList>
            <person name="Hejnol A."/>
        </authorList>
    </citation>
    <scope>NUCLEOTIDE SEQUENCE [LARGE SCALE GENOMIC DNA]</scope>
</reference>
<feature type="transmembrane region" description="Helical" evidence="12">
    <location>
        <begin position="87"/>
        <end position="106"/>
    </location>
</feature>
<evidence type="ECO:0000313" key="15">
    <source>
        <dbReference type="Proteomes" id="UP000549394"/>
    </source>
</evidence>
<feature type="transmembrane region" description="Helical" evidence="12">
    <location>
        <begin position="126"/>
        <end position="147"/>
    </location>
</feature>
<dbReference type="GO" id="GO:0004993">
    <property type="term" value="F:G protein-coupled serotonin receptor activity"/>
    <property type="evidence" value="ECO:0007669"/>
    <property type="project" value="TreeGrafter"/>
</dbReference>
<dbReference type="SUPFAM" id="SSF81321">
    <property type="entry name" value="Family A G protein-coupled receptor-like"/>
    <property type="match status" value="2"/>
</dbReference>
<keyword evidence="4 12" id="KW-1133">Transmembrane helix</keyword>
<keyword evidence="2" id="KW-1003">Cell membrane</keyword>
<evidence type="ECO:0000256" key="3">
    <source>
        <dbReference type="ARBA" id="ARBA00022692"/>
    </source>
</evidence>
<dbReference type="PRINTS" id="PR00237">
    <property type="entry name" value="GPCRRHODOPSN"/>
</dbReference>
<dbReference type="InterPro" id="IPR017452">
    <property type="entry name" value="GPCR_Rhodpsn_7TM"/>
</dbReference>
<feature type="compositionally biased region" description="Basic and acidic residues" evidence="11">
    <location>
        <begin position="450"/>
        <end position="459"/>
    </location>
</feature>
<keyword evidence="5 10" id="KW-0297">G-protein coupled receptor</keyword>
<evidence type="ECO:0000256" key="9">
    <source>
        <dbReference type="ARBA" id="ARBA00023224"/>
    </source>
</evidence>
<feature type="compositionally biased region" description="Polar residues" evidence="11">
    <location>
        <begin position="433"/>
        <end position="443"/>
    </location>
</feature>
<keyword evidence="3 10" id="KW-0812">Transmembrane</keyword>
<feature type="compositionally biased region" description="Basic residues" evidence="11">
    <location>
        <begin position="343"/>
        <end position="353"/>
    </location>
</feature>
<feature type="transmembrane region" description="Helical" evidence="12">
    <location>
        <begin position="168"/>
        <end position="193"/>
    </location>
</feature>
<dbReference type="GO" id="GO:0007187">
    <property type="term" value="P:G protein-coupled receptor signaling pathway, coupled to cyclic nucleotide second messenger"/>
    <property type="evidence" value="ECO:0007669"/>
    <property type="project" value="TreeGrafter"/>
</dbReference>
<dbReference type="GO" id="GO:0016907">
    <property type="term" value="F:G protein-coupled acetylcholine receptor activity"/>
    <property type="evidence" value="ECO:0007669"/>
    <property type="project" value="InterPro"/>
</dbReference>
<dbReference type="GO" id="GO:0030425">
    <property type="term" value="C:dendrite"/>
    <property type="evidence" value="ECO:0007669"/>
    <property type="project" value="TreeGrafter"/>
</dbReference>
<dbReference type="PROSITE" id="PS00237">
    <property type="entry name" value="G_PROTEIN_RECEP_F1_1"/>
    <property type="match status" value="1"/>
</dbReference>
<dbReference type="InterPro" id="IPR000995">
    <property type="entry name" value="Musac_Ach_rcpt"/>
</dbReference>
<feature type="compositionally biased region" description="Pro residues" evidence="11">
    <location>
        <begin position="360"/>
        <end position="377"/>
    </location>
</feature>
<evidence type="ECO:0000256" key="1">
    <source>
        <dbReference type="ARBA" id="ARBA00004651"/>
    </source>
</evidence>